<accession>A0AA46K5F6</accession>
<dbReference type="EMBL" id="VFMJ01000001">
    <property type="protein sequence ID" value="TQI84907.1"/>
    <property type="molecule type" value="Genomic_DNA"/>
</dbReference>
<proteinExistence type="predicted"/>
<comment type="caution">
    <text evidence="2">The sequence shown here is derived from an EMBL/GenBank/DDBJ whole genome shotgun (WGS) entry which is preliminary data.</text>
</comment>
<feature type="domain" description="Tlde1" evidence="1">
    <location>
        <begin position="27"/>
        <end position="151"/>
    </location>
</feature>
<gene>
    <name evidence="2" type="ORF">FHU12_2439</name>
</gene>
<dbReference type="Pfam" id="PF10908">
    <property type="entry name" value="Tlde1_dom"/>
    <property type="match status" value="1"/>
</dbReference>
<name>A0AA46K5F6_SERMA</name>
<dbReference type="Proteomes" id="UP000320710">
    <property type="component" value="Unassembled WGS sequence"/>
</dbReference>
<evidence type="ECO:0000313" key="2">
    <source>
        <dbReference type="EMBL" id="TQI84907.1"/>
    </source>
</evidence>
<sequence length="176" mass="20146">MLIMRMSYNDLSKNGGEAKLHVYGLGTFPVFSGRQLYTNDPNCTYIENSAIPVGRYWVVDRPRGSLANQIRSWVLDQYTGNDHSDWLALFSAQTMSDSMFVNKIARGSFRLHPLRPDGRGYSEGCITFVSRLDFYKVRRFILGMKLIRVPGSRSTMMTYGFVDVQGESKFEKCIVR</sequence>
<evidence type="ECO:0000259" key="1">
    <source>
        <dbReference type="Pfam" id="PF10908"/>
    </source>
</evidence>
<reference evidence="2 3" key="2">
    <citation type="submission" date="2019-07" db="EMBL/GenBank/DDBJ databases">
        <title>Investigation of anaerobic lignin degradation for improved lignocellulosic biofuels.</title>
        <authorList>
            <person name="Deangelis K.PhD."/>
        </authorList>
    </citation>
    <scope>NUCLEOTIDE SEQUENCE [LARGE SCALE GENOMIC DNA]</scope>
    <source>
        <strain evidence="2 3">106R</strain>
    </source>
</reference>
<dbReference type="AlphaFoldDB" id="A0AA46K5F6"/>
<evidence type="ECO:0000313" key="3">
    <source>
        <dbReference type="Proteomes" id="UP000320710"/>
    </source>
</evidence>
<protein>
    <submittedName>
        <fullName evidence="2">Uncharacterized protein DUF2778</fullName>
    </submittedName>
</protein>
<reference evidence="2 3" key="1">
    <citation type="submission" date="2019-06" db="EMBL/GenBank/DDBJ databases">
        <authorList>
            <person name="Deangelis K."/>
            <person name="Huntemann M."/>
            <person name="Clum A."/>
            <person name="Pillay M."/>
            <person name="Palaniappan K."/>
            <person name="Varghese N."/>
            <person name="Mikhailova N."/>
            <person name="Stamatis D."/>
            <person name="Reddy T."/>
            <person name="Daum C."/>
            <person name="Shapiro N."/>
            <person name="Ivanova N."/>
            <person name="Kyrpides N."/>
            <person name="Woyke T."/>
        </authorList>
    </citation>
    <scope>NUCLEOTIDE SEQUENCE [LARGE SCALE GENOMIC DNA]</scope>
    <source>
        <strain evidence="2 3">106R</strain>
    </source>
</reference>
<organism evidence="2 3">
    <name type="scientific">Serratia marcescens</name>
    <dbReference type="NCBI Taxonomy" id="615"/>
    <lineage>
        <taxon>Bacteria</taxon>
        <taxon>Pseudomonadati</taxon>
        <taxon>Pseudomonadota</taxon>
        <taxon>Gammaproteobacteria</taxon>
        <taxon>Enterobacterales</taxon>
        <taxon>Yersiniaceae</taxon>
        <taxon>Serratia</taxon>
    </lineage>
</organism>
<dbReference type="InterPro" id="IPR021225">
    <property type="entry name" value="Tlde1_dom"/>
</dbReference>